<dbReference type="AlphaFoldDB" id="A0A3M7GW04"/>
<gene>
    <name evidence="2" type="ORF">D0862_05062</name>
</gene>
<dbReference type="Pfam" id="PF01026">
    <property type="entry name" value="TatD_DNase"/>
    <property type="match status" value="1"/>
</dbReference>
<protein>
    <recommendedName>
        <fullName evidence="4">Metallo-dependent hydrolase</fullName>
    </recommendedName>
</protein>
<organism evidence="2 3">
    <name type="scientific">Hortaea werneckii</name>
    <name type="common">Black yeast</name>
    <name type="synonym">Cladosporium werneckii</name>
    <dbReference type="NCBI Taxonomy" id="91943"/>
    <lineage>
        <taxon>Eukaryota</taxon>
        <taxon>Fungi</taxon>
        <taxon>Dikarya</taxon>
        <taxon>Ascomycota</taxon>
        <taxon>Pezizomycotina</taxon>
        <taxon>Dothideomycetes</taxon>
        <taxon>Dothideomycetidae</taxon>
        <taxon>Mycosphaerellales</taxon>
        <taxon>Teratosphaeriaceae</taxon>
        <taxon>Hortaea</taxon>
    </lineage>
</organism>
<dbReference type="Gene3D" id="3.20.20.140">
    <property type="entry name" value="Metal-dependent hydrolases"/>
    <property type="match status" value="1"/>
</dbReference>
<dbReference type="EMBL" id="QWIQ01000129">
    <property type="protein sequence ID" value="RMZ05148.1"/>
    <property type="molecule type" value="Genomic_DNA"/>
</dbReference>
<evidence type="ECO:0000256" key="1">
    <source>
        <dbReference type="SAM" id="MobiDB-lite"/>
    </source>
</evidence>
<dbReference type="PANTHER" id="PTHR47345">
    <property type="entry name" value="CUT9-INTERACTING PROTEIN SCN1"/>
    <property type="match status" value="1"/>
</dbReference>
<reference evidence="2 3" key="1">
    <citation type="journal article" date="2018" name="BMC Genomics">
        <title>Genomic evidence for intraspecific hybridization in a clonal and extremely halotolerant yeast.</title>
        <authorList>
            <person name="Gostincar C."/>
            <person name="Stajich J.E."/>
            <person name="Zupancic J."/>
            <person name="Zalar P."/>
            <person name="Gunde-Cimerman N."/>
        </authorList>
    </citation>
    <scope>NUCLEOTIDE SEQUENCE [LARGE SCALE GENOMIC DNA]</scope>
    <source>
        <strain evidence="2 3">EXF-171</strain>
    </source>
</reference>
<evidence type="ECO:0008006" key="4">
    <source>
        <dbReference type="Google" id="ProtNLM"/>
    </source>
</evidence>
<dbReference type="GO" id="GO:0016788">
    <property type="term" value="F:hydrolase activity, acting on ester bonds"/>
    <property type="evidence" value="ECO:0007669"/>
    <property type="project" value="InterPro"/>
</dbReference>
<feature type="region of interest" description="Disordered" evidence="1">
    <location>
        <begin position="280"/>
        <end position="316"/>
    </location>
</feature>
<dbReference type="InterPro" id="IPR032466">
    <property type="entry name" value="Metal_Hydrolase"/>
</dbReference>
<dbReference type="PANTHER" id="PTHR47345:SF1">
    <property type="entry name" value="CUT9-INTERACTING PROTEIN SCN1"/>
    <property type="match status" value="1"/>
</dbReference>
<sequence>MTSNSSRVPLRFAWTPIAESFACRRSHIAIEAEMETAIPEEKIPWRLGVFDAHCHPTDTLSSLGSIPSMSARVLTCMATRAQDQELVARAADKYGVSEEDAKHADNIERWSKEHKLIPAFGWHPWFSHQMFDEAEYEGASTLTPEQKVSHYQEVLTPKSDDREFLLALPDPRPFGDFIGQTKAYLQRYPLALVGEVGLDRSFRIPEAWLPEQAKQRDDSLTPGGREGRRLSPYKASIDHQRKVLLAQLHLAGEMQRTVSVHGVAAHGLVHDTLAETWKGYEKKGQSRKERRKAAEAPGAAQADTVGCSETLQREAPKPYPPRVCLHSFSGPAETVKQYTASHVPCEVFFSFSTTINAWADRDSDRPKTGKVEAAVLQVPDDRILIESDLHTAGERMDHYLAEIILKICEVKGWELEDGVRRLGENWRKFMFGSAKLRDQR</sequence>
<comment type="caution">
    <text evidence="2">The sequence shown here is derived from an EMBL/GenBank/DDBJ whole genome shotgun (WGS) entry which is preliminary data.</text>
</comment>
<proteinExistence type="predicted"/>
<accession>A0A3M7GW04</accession>
<dbReference type="Proteomes" id="UP000281468">
    <property type="component" value="Unassembled WGS sequence"/>
</dbReference>
<evidence type="ECO:0000313" key="3">
    <source>
        <dbReference type="Proteomes" id="UP000281468"/>
    </source>
</evidence>
<dbReference type="InterPro" id="IPR053044">
    <property type="entry name" value="Metallo-hydrolase/TatD-type"/>
</dbReference>
<name>A0A3M7GW04_HORWE</name>
<evidence type="ECO:0000313" key="2">
    <source>
        <dbReference type="EMBL" id="RMZ05148.1"/>
    </source>
</evidence>
<dbReference type="VEuPathDB" id="FungiDB:BTJ68_10104"/>
<dbReference type="SUPFAM" id="SSF51556">
    <property type="entry name" value="Metallo-dependent hydrolases"/>
    <property type="match status" value="1"/>
</dbReference>
<dbReference type="InterPro" id="IPR001130">
    <property type="entry name" value="TatD-like"/>
</dbReference>